<dbReference type="InterPro" id="IPR011547">
    <property type="entry name" value="SLC26A/SulP_dom"/>
</dbReference>
<feature type="transmembrane region" description="Helical" evidence="5">
    <location>
        <begin position="252"/>
        <end position="271"/>
    </location>
</feature>
<dbReference type="GO" id="GO:0016020">
    <property type="term" value="C:membrane"/>
    <property type="evidence" value="ECO:0007669"/>
    <property type="project" value="UniProtKB-SubCell"/>
</dbReference>
<keyword evidence="3 5" id="KW-1133">Transmembrane helix</keyword>
<comment type="subcellular location">
    <subcellularLocation>
        <location evidence="1">Membrane</location>
        <topology evidence="1">Multi-pass membrane protein</topology>
    </subcellularLocation>
</comment>
<dbReference type="SUPFAM" id="SSF52091">
    <property type="entry name" value="SpoIIaa-like"/>
    <property type="match status" value="1"/>
</dbReference>
<sequence length="559" mass="60879">MNPTTKNLLKIDSSYNRDMLMRDVIAGLTIVVLLVPQAMAYAMLAGLPPVMGLYASTIPLIIYALFASSKHLAVGPTAITSLLVFSGVSAFAEAETSQYIAIALVLALMVGMIQLLMGVFKLGFIVQYISGAVINAYTSAAAFIIGLSQLGHLLGIELENHLQLHHLMYDVITSFGDLNVITAAIGMGSIISLILVKKYMPRIPSALFIVVVTIAVVFAFGFEAEGVDIVGAVPSGLPELGVPEITFDTVQMLIPTAFLVALMGFMESLAIGKTIADRENYTLDANQELKSLGLANMSSAFVQAYPVNASLSRSAINHQAGAVSQVASLVTAAFIILTLLFFTSYFYYLPQAALAAIIMVAISKLVDFRTLKYLWKVKRTDGINWLVTFFVTLFLGIQWGFFLGALFSFAIIINRSTKPNIVELGLLGQEGNFYDRNRFPEAKTFENTVIARVDASLHFANISMLKNAVNKMINDRQDVKFMVIDLAGVNDIDVGSIKVLKEMVESLAADRGITLYFTNMKGPVRDVVERAESEDGTIHSSMYRTIEQALEAHGVSERQ</sequence>
<feature type="transmembrane region" description="Helical" evidence="5">
    <location>
        <begin position="73"/>
        <end position="92"/>
    </location>
</feature>
<accession>A0A840QR73</accession>
<dbReference type="NCBIfam" id="TIGR00815">
    <property type="entry name" value="sulP"/>
    <property type="match status" value="1"/>
</dbReference>
<feature type="transmembrane region" description="Helical" evidence="5">
    <location>
        <begin position="203"/>
        <end position="222"/>
    </location>
</feature>
<gene>
    <name evidence="7" type="ORF">HNQ41_002013</name>
</gene>
<organism evidence="7 8">
    <name type="scientific">Texcoconibacillus texcoconensis</name>
    <dbReference type="NCBI Taxonomy" id="1095777"/>
    <lineage>
        <taxon>Bacteria</taxon>
        <taxon>Bacillati</taxon>
        <taxon>Bacillota</taxon>
        <taxon>Bacilli</taxon>
        <taxon>Bacillales</taxon>
        <taxon>Bacillaceae</taxon>
        <taxon>Texcoconibacillus</taxon>
    </lineage>
</organism>
<dbReference type="InterPro" id="IPR002645">
    <property type="entry name" value="STAS_dom"/>
</dbReference>
<reference evidence="7 8" key="1">
    <citation type="submission" date="2020-08" db="EMBL/GenBank/DDBJ databases">
        <title>Genomic Encyclopedia of Type Strains, Phase IV (KMG-IV): sequencing the most valuable type-strain genomes for metagenomic binning, comparative biology and taxonomic classification.</title>
        <authorList>
            <person name="Goeker M."/>
        </authorList>
    </citation>
    <scope>NUCLEOTIDE SEQUENCE [LARGE SCALE GENOMIC DNA]</scope>
    <source>
        <strain evidence="7 8">DSM 24696</strain>
    </source>
</reference>
<comment type="caution">
    <text evidence="7">The sequence shown here is derived from an EMBL/GenBank/DDBJ whole genome shotgun (WGS) entry which is preliminary data.</text>
</comment>
<feature type="transmembrane region" description="Helical" evidence="5">
    <location>
        <begin position="98"/>
        <end position="120"/>
    </location>
</feature>
<evidence type="ECO:0000256" key="3">
    <source>
        <dbReference type="ARBA" id="ARBA00022989"/>
    </source>
</evidence>
<evidence type="ECO:0000256" key="5">
    <source>
        <dbReference type="SAM" id="Phobius"/>
    </source>
</evidence>
<evidence type="ECO:0000256" key="4">
    <source>
        <dbReference type="ARBA" id="ARBA00023136"/>
    </source>
</evidence>
<keyword evidence="2 5" id="KW-0812">Transmembrane</keyword>
<dbReference type="EMBL" id="JACHHB010000008">
    <property type="protein sequence ID" value="MBB5173823.1"/>
    <property type="molecule type" value="Genomic_DNA"/>
</dbReference>
<proteinExistence type="predicted"/>
<dbReference type="GO" id="GO:0055085">
    <property type="term" value="P:transmembrane transport"/>
    <property type="evidence" value="ECO:0007669"/>
    <property type="project" value="InterPro"/>
</dbReference>
<dbReference type="RefSeq" id="WP_184664262.1">
    <property type="nucleotide sequence ID" value="NZ_JACHHB010000008.1"/>
</dbReference>
<keyword evidence="4 5" id="KW-0472">Membrane</keyword>
<name>A0A840QR73_9BACI</name>
<feature type="transmembrane region" description="Helical" evidence="5">
    <location>
        <begin position="50"/>
        <end position="66"/>
    </location>
</feature>
<feature type="transmembrane region" description="Helical" evidence="5">
    <location>
        <begin position="348"/>
        <end position="366"/>
    </location>
</feature>
<dbReference type="Proteomes" id="UP000551878">
    <property type="component" value="Unassembled WGS sequence"/>
</dbReference>
<evidence type="ECO:0000256" key="2">
    <source>
        <dbReference type="ARBA" id="ARBA00022692"/>
    </source>
</evidence>
<dbReference type="InterPro" id="IPR001902">
    <property type="entry name" value="SLC26A/SulP_fam"/>
</dbReference>
<evidence type="ECO:0000313" key="7">
    <source>
        <dbReference type="EMBL" id="MBB5173823.1"/>
    </source>
</evidence>
<dbReference type="Pfam" id="PF00916">
    <property type="entry name" value="Sulfate_transp"/>
    <property type="match status" value="1"/>
</dbReference>
<evidence type="ECO:0000313" key="8">
    <source>
        <dbReference type="Proteomes" id="UP000551878"/>
    </source>
</evidence>
<dbReference type="PROSITE" id="PS50801">
    <property type="entry name" value="STAS"/>
    <property type="match status" value="1"/>
</dbReference>
<dbReference type="AlphaFoldDB" id="A0A840QR73"/>
<feature type="transmembrane region" description="Helical" evidence="5">
    <location>
        <begin position="386"/>
        <end position="413"/>
    </location>
</feature>
<protein>
    <submittedName>
        <fullName evidence="7">SulP family sulfate permease</fullName>
    </submittedName>
</protein>
<dbReference type="InterPro" id="IPR036513">
    <property type="entry name" value="STAS_dom_sf"/>
</dbReference>
<feature type="transmembrane region" description="Helical" evidence="5">
    <location>
        <begin position="171"/>
        <end position="196"/>
    </location>
</feature>
<feature type="domain" description="STAS" evidence="6">
    <location>
        <begin position="438"/>
        <end position="553"/>
    </location>
</feature>
<keyword evidence="8" id="KW-1185">Reference proteome</keyword>
<dbReference type="Pfam" id="PF01740">
    <property type="entry name" value="STAS"/>
    <property type="match status" value="1"/>
</dbReference>
<dbReference type="CDD" id="cd07042">
    <property type="entry name" value="STAS_SulP_like_sulfate_transporter"/>
    <property type="match status" value="1"/>
</dbReference>
<dbReference type="PANTHER" id="PTHR11814">
    <property type="entry name" value="SULFATE TRANSPORTER"/>
    <property type="match status" value="1"/>
</dbReference>
<evidence type="ECO:0000256" key="1">
    <source>
        <dbReference type="ARBA" id="ARBA00004141"/>
    </source>
</evidence>
<dbReference type="Gene3D" id="3.30.750.24">
    <property type="entry name" value="STAS domain"/>
    <property type="match status" value="1"/>
</dbReference>
<feature type="transmembrane region" description="Helical" evidence="5">
    <location>
        <begin position="322"/>
        <end position="342"/>
    </location>
</feature>
<feature type="transmembrane region" description="Helical" evidence="5">
    <location>
        <begin position="132"/>
        <end position="151"/>
    </location>
</feature>
<evidence type="ECO:0000259" key="6">
    <source>
        <dbReference type="PROSITE" id="PS50801"/>
    </source>
</evidence>